<dbReference type="PANTHER" id="PTHR30055:SF146">
    <property type="entry name" value="HTH-TYPE TRANSCRIPTIONAL DUAL REGULATOR CECR"/>
    <property type="match status" value="1"/>
</dbReference>
<dbReference type="GO" id="GO:0003700">
    <property type="term" value="F:DNA-binding transcription factor activity"/>
    <property type="evidence" value="ECO:0007669"/>
    <property type="project" value="TreeGrafter"/>
</dbReference>
<sequence length="206" mass="22417">MNKMSPKRGRPVDPAKRAAILDTARELFFEHGYGVGLETIAARAGVSRQTIYNLFESKDDLFAAIVQDTSGPITAALAELTPDATPRDVLTALGVSFLTKILSDRAVQFQRLLIGSAASFPTLGPTFYANGPGRGLARLAAYLDRETSAKRLAVSDPVLAAEQFFGMLMGHRSMRRTLRIDGEMPAEEIRRRVDAAVSAFLRAYSP</sequence>
<dbReference type="InterPro" id="IPR050109">
    <property type="entry name" value="HTH-type_TetR-like_transc_reg"/>
</dbReference>
<dbReference type="Gene3D" id="1.10.357.10">
    <property type="entry name" value="Tetracycline Repressor, domain 2"/>
    <property type="match status" value="1"/>
</dbReference>
<keyword evidence="3" id="KW-0804">Transcription</keyword>
<dbReference type="FunFam" id="1.10.10.60:FF:000141">
    <property type="entry name" value="TetR family transcriptional regulator"/>
    <property type="match status" value="1"/>
</dbReference>
<dbReference type="InterPro" id="IPR036271">
    <property type="entry name" value="Tet_transcr_reg_TetR-rel_C_sf"/>
</dbReference>
<dbReference type="AlphaFoldDB" id="A0A516H5D9"/>
<keyword evidence="1" id="KW-0805">Transcription regulation</keyword>
<keyword evidence="2 4" id="KW-0238">DNA-binding</keyword>
<evidence type="ECO:0000256" key="3">
    <source>
        <dbReference type="ARBA" id="ARBA00023163"/>
    </source>
</evidence>
<dbReference type="PANTHER" id="PTHR30055">
    <property type="entry name" value="HTH-TYPE TRANSCRIPTIONAL REGULATOR RUTR"/>
    <property type="match status" value="1"/>
</dbReference>
<dbReference type="PROSITE" id="PS50977">
    <property type="entry name" value="HTH_TETR_2"/>
    <property type="match status" value="1"/>
</dbReference>
<evidence type="ECO:0000256" key="2">
    <source>
        <dbReference type="ARBA" id="ARBA00023125"/>
    </source>
</evidence>
<dbReference type="Proteomes" id="UP000317496">
    <property type="component" value="Chromosome"/>
</dbReference>
<feature type="DNA-binding region" description="H-T-H motif" evidence="4">
    <location>
        <begin position="36"/>
        <end position="55"/>
    </location>
</feature>
<protein>
    <submittedName>
        <fullName evidence="6">TetR/AcrR family transcriptional regulator</fullName>
    </submittedName>
</protein>
<accession>A0A516H5D9</accession>
<dbReference type="OrthoDB" id="5292901at2"/>
<dbReference type="InterPro" id="IPR009057">
    <property type="entry name" value="Homeodomain-like_sf"/>
</dbReference>
<dbReference type="InterPro" id="IPR001647">
    <property type="entry name" value="HTH_TetR"/>
</dbReference>
<keyword evidence="7" id="KW-1185">Reference proteome</keyword>
<dbReference type="InterPro" id="IPR039536">
    <property type="entry name" value="TetR_C_Proteobacteria"/>
</dbReference>
<dbReference type="SUPFAM" id="SSF46689">
    <property type="entry name" value="Homeodomain-like"/>
    <property type="match status" value="1"/>
</dbReference>
<feature type="domain" description="HTH tetR-type" evidence="5">
    <location>
        <begin position="14"/>
        <end position="73"/>
    </location>
</feature>
<dbReference type="Pfam" id="PF14246">
    <property type="entry name" value="TetR_C_7"/>
    <property type="match status" value="1"/>
</dbReference>
<name>A0A516H5D9_9PROT</name>
<evidence type="ECO:0000313" key="6">
    <source>
        <dbReference type="EMBL" id="QDO98978.1"/>
    </source>
</evidence>
<dbReference type="GO" id="GO:0000976">
    <property type="term" value="F:transcription cis-regulatory region binding"/>
    <property type="evidence" value="ECO:0007669"/>
    <property type="project" value="TreeGrafter"/>
</dbReference>
<evidence type="ECO:0000256" key="1">
    <source>
        <dbReference type="ARBA" id="ARBA00023015"/>
    </source>
</evidence>
<dbReference type="Gene3D" id="1.10.10.60">
    <property type="entry name" value="Homeodomain-like"/>
    <property type="match status" value="1"/>
</dbReference>
<gene>
    <name evidence="6" type="ORF">FNB15_17625</name>
</gene>
<organism evidence="6 7">
    <name type="scientific">Ferrovibrio terrae</name>
    <dbReference type="NCBI Taxonomy" id="2594003"/>
    <lineage>
        <taxon>Bacteria</taxon>
        <taxon>Pseudomonadati</taxon>
        <taxon>Pseudomonadota</taxon>
        <taxon>Alphaproteobacteria</taxon>
        <taxon>Rhodospirillales</taxon>
        <taxon>Rhodospirillaceae</taxon>
        <taxon>Ferrovibrio</taxon>
    </lineage>
</organism>
<evidence type="ECO:0000259" key="5">
    <source>
        <dbReference type="PROSITE" id="PS50977"/>
    </source>
</evidence>
<evidence type="ECO:0000256" key="4">
    <source>
        <dbReference type="PROSITE-ProRule" id="PRU00335"/>
    </source>
</evidence>
<dbReference type="EMBL" id="CP041636">
    <property type="protein sequence ID" value="QDO98978.1"/>
    <property type="molecule type" value="Genomic_DNA"/>
</dbReference>
<dbReference type="SUPFAM" id="SSF48498">
    <property type="entry name" value="Tetracyclin repressor-like, C-terminal domain"/>
    <property type="match status" value="1"/>
</dbReference>
<dbReference type="KEGG" id="fer:FNB15_17625"/>
<evidence type="ECO:0000313" key="7">
    <source>
        <dbReference type="Proteomes" id="UP000317496"/>
    </source>
</evidence>
<proteinExistence type="predicted"/>
<dbReference type="Pfam" id="PF00440">
    <property type="entry name" value="TetR_N"/>
    <property type="match status" value="1"/>
</dbReference>
<reference evidence="6 7" key="1">
    <citation type="submission" date="2019-07" db="EMBL/GenBank/DDBJ databases">
        <title>Genome sequencing for Ferrovibrio sp. K5.</title>
        <authorList>
            <person name="Park S.-J."/>
        </authorList>
    </citation>
    <scope>NUCLEOTIDE SEQUENCE [LARGE SCALE GENOMIC DNA]</scope>
    <source>
        <strain evidence="6 7">K5</strain>
    </source>
</reference>
<dbReference type="PRINTS" id="PR00455">
    <property type="entry name" value="HTHTETR"/>
</dbReference>